<dbReference type="CDD" id="cd01392">
    <property type="entry name" value="HTH_LacI"/>
    <property type="match status" value="1"/>
</dbReference>
<reference evidence="6" key="1">
    <citation type="journal article" date="2019" name="Int. J. Syst. Evol. Microbiol.">
        <title>The Global Catalogue of Microorganisms (GCM) 10K type strain sequencing project: providing services to taxonomists for standard genome sequencing and annotation.</title>
        <authorList>
            <consortium name="The Broad Institute Genomics Platform"/>
            <consortium name="The Broad Institute Genome Sequencing Center for Infectious Disease"/>
            <person name="Wu L."/>
            <person name="Ma J."/>
        </authorList>
    </citation>
    <scope>NUCLEOTIDE SEQUENCE [LARGE SCALE GENOMIC DNA]</scope>
    <source>
        <strain evidence="6">JCM 3272</strain>
    </source>
</reference>
<organism evidence="5 6">
    <name type="scientific">Dactylosporangium salmoneum</name>
    <dbReference type="NCBI Taxonomy" id="53361"/>
    <lineage>
        <taxon>Bacteria</taxon>
        <taxon>Bacillati</taxon>
        <taxon>Actinomycetota</taxon>
        <taxon>Actinomycetes</taxon>
        <taxon>Micromonosporales</taxon>
        <taxon>Micromonosporaceae</taxon>
        <taxon>Dactylosporangium</taxon>
    </lineage>
</organism>
<dbReference type="PANTHER" id="PTHR30146:SF109">
    <property type="entry name" value="HTH-TYPE TRANSCRIPTIONAL REGULATOR GALS"/>
    <property type="match status" value="1"/>
</dbReference>
<proteinExistence type="predicted"/>
<keyword evidence="6" id="KW-1185">Reference proteome</keyword>
<dbReference type="InterPro" id="IPR046335">
    <property type="entry name" value="LacI/GalR-like_sensor"/>
</dbReference>
<dbReference type="Gene3D" id="1.10.260.40">
    <property type="entry name" value="lambda repressor-like DNA-binding domains"/>
    <property type="match status" value="1"/>
</dbReference>
<dbReference type="SUPFAM" id="SSF53822">
    <property type="entry name" value="Periplasmic binding protein-like I"/>
    <property type="match status" value="1"/>
</dbReference>
<evidence type="ECO:0000256" key="2">
    <source>
        <dbReference type="ARBA" id="ARBA00023125"/>
    </source>
</evidence>
<evidence type="ECO:0000313" key="5">
    <source>
        <dbReference type="EMBL" id="GAA2396384.1"/>
    </source>
</evidence>
<comment type="caution">
    <text evidence="5">The sequence shown here is derived from an EMBL/GenBank/DDBJ whole genome shotgun (WGS) entry which is preliminary data.</text>
</comment>
<dbReference type="InterPro" id="IPR010982">
    <property type="entry name" value="Lambda_DNA-bd_dom_sf"/>
</dbReference>
<accession>A0ABP5V8D0</accession>
<dbReference type="Gene3D" id="3.40.50.2300">
    <property type="match status" value="2"/>
</dbReference>
<keyword evidence="3" id="KW-0804">Transcription</keyword>
<dbReference type="Proteomes" id="UP001501444">
    <property type="component" value="Unassembled WGS sequence"/>
</dbReference>
<dbReference type="CDD" id="cd06267">
    <property type="entry name" value="PBP1_LacI_sugar_binding-like"/>
    <property type="match status" value="1"/>
</dbReference>
<dbReference type="GO" id="GO:0003677">
    <property type="term" value="F:DNA binding"/>
    <property type="evidence" value="ECO:0007669"/>
    <property type="project" value="UniProtKB-KW"/>
</dbReference>
<sequence>MGDTTMVMSGRDRPTLENVAQRAGVSRATASRVVNGSTSVAPHIRDKVLSAVEALGYVPNQAARSLVTQRTDSIALVASETASRVFSDDPFFSSIIRGVSLELEAVDKQLVLMMVGPSGPSHDRVERYATGGHVDGAIIFSMHGADPLPERLSRAGVPVVCNGRLLIQSSVPYVDVDNEDAARTAVHHLLDTGRRRVATIAGPQDMSAGIDRLKGYRAAMQDSGRRSLVAVGDFTRQSGALAMSQLLGDDPDLDAVFAASDAMAEGALRALRQAGRRVPDDVAVVGFDDMDFARDTEPPLTTVRQPITDLGRMAARQVLRMASGEQIEPVLLLPTELVKRESA</sequence>
<dbReference type="Pfam" id="PF13377">
    <property type="entry name" value="Peripla_BP_3"/>
    <property type="match status" value="1"/>
</dbReference>
<dbReference type="Pfam" id="PF00356">
    <property type="entry name" value="LacI"/>
    <property type="match status" value="1"/>
</dbReference>
<evidence type="ECO:0000259" key="4">
    <source>
        <dbReference type="PROSITE" id="PS50932"/>
    </source>
</evidence>
<evidence type="ECO:0000256" key="3">
    <source>
        <dbReference type="ARBA" id="ARBA00023163"/>
    </source>
</evidence>
<feature type="domain" description="HTH lacI-type" evidence="4">
    <location>
        <begin position="14"/>
        <end position="68"/>
    </location>
</feature>
<dbReference type="SMART" id="SM00354">
    <property type="entry name" value="HTH_LACI"/>
    <property type="match status" value="1"/>
</dbReference>
<dbReference type="InterPro" id="IPR028082">
    <property type="entry name" value="Peripla_BP_I"/>
</dbReference>
<dbReference type="InterPro" id="IPR000843">
    <property type="entry name" value="HTH_LacI"/>
</dbReference>
<keyword evidence="2 5" id="KW-0238">DNA-binding</keyword>
<name>A0ABP5V8D0_9ACTN</name>
<gene>
    <name evidence="5" type="ORF">GCM10010170_112130</name>
</gene>
<protein>
    <submittedName>
        <fullName evidence="5">LacI family DNA-binding transcriptional regulator</fullName>
    </submittedName>
</protein>
<evidence type="ECO:0000256" key="1">
    <source>
        <dbReference type="ARBA" id="ARBA00023015"/>
    </source>
</evidence>
<keyword evidence="1" id="KW-0805">Transcription regulation</keyword>
<dbReference type="SUPFAM" id="SSF47413">
    <property type="entry name" value="lambda repressor-like DNA-binding domains"/>
    <property type="match status" value="1"/>
</dbReference>
<evidence type="ECO:0000313" key="6">
    <source>
        <dbReference type="Proteomes" id="UP001501444"/>
    </source>
</evidence>
<dbReference type="PROSITE" id="PS50932">
    <property type="entry name" value="HTH_LACI_2"/>
    <property type="match status" value="1"/>
</dbReference>
<dbReference type="EMBL" id="BAAARV010000145">
    <property type="protein sequence ID" value="GAA2396384.1"/>
    <property type="molecule type" value="Genomic_DNA"/>
</dbReference>
<dbReference type="PANTHER" id="PTHR30146">
    <property type="entry name" value="LACI-RELATED TRANSCRIPTIONAL REPRESSOR"/>
    <property type="match status" value="1"/>
</dbReference>